<name>A0ABQ5UVH8_9HYPH</name>
<keyword evidence="1 3" id="KW-0456">Lyase</keyword>
<dbReference type="InterPro" id="IPR034718">
    <property type="entry name" value="RlpA"/>
</dbReference>
<keyword evidence="7" id="KW-1185">Reference proteome</keyword>
<dbReference type="CDD" id="cd22268">
    <property type="entry name" value="DPBB_RlpA-like"/>
    <property type="match status" value="1"/>
</dbReference>
<dbReference type="Proteomes" id="UP001161405">
    <property type="component" value="Unassembled WGS sequence"/>
</dbReference>
<comment type="caution">
    <text evidence="6">The sequence shown here is derived from an EMBL/GenBank/DDBJ whole genome shotgun (WGS) entry which is preliminary data.</text>
</comment>
<gene>
    <name evidence="3" type="primary">rlpA</name>
    <name evidence="6" type="ORF">GCM10007879_26530</name>
</gene>
<accession>A0ABQ5UVH8</accession>
<evidence type="ECO:0000256" key="4">
    <source>
        <dbReference type="RuleBase" id="RU003495"/>
    </source>
</evidence>
<dbReference type="InterPro" id="IPR009009">
    <property type="entry name" value="RlpA-like_DPBB"/>
</dbReference>
<keyword evidence="2 3" id="KW-0961">Cell wall biogenesis/degradation</keyword>
<organism evidence="6 7">
    <name type="scientific">Maritalea porphyrae</name>
    <dbReference type="NCBI Taxonomy" id="880732"/>
    <lineage>
        <taxon>Bacteria</taxon>
        <taxon>Pseudomonadati</taxon>
        <taxon>Pseudomonadota</taxon>
        <taxon>Alphaproteobacteria</taxon>
        <taxon>Hyphomicrobiales</taxon>
        <taxon>Devosiaceae</taxon>
        <taxon>Maritalea</taxon>
    </lineage>
</organism>
<sequence>MAILLGLALPTLAACGGTDALFNNPLVNNKTKFSSSEYGVAASPRLTSGARVKKGGGRYQVGKPYKVAGKWYHPKEQPNYDKTGTASWYGPNFHGRLTANGEIYDQNMLSAAHPTLPLPSYVRVTNLSNGRSALVRVNDRGPFAHGRLIDLSSKTADVLQFKQQGTAKVRVQYVGKAPLNGDDTRFLLASINKPTDMERGRIQLAFAGSKLASMSLEQLQTTAAAPTPPTRTVMTEMPGFDSDAFDLLVSSYTQTGAEPVNAAHAAIENMGSTSVELDAWREHKERGFLSVNRSVGVFSSDEAAHRVGQELALLGIVDLRPTTVAGKPATQVFLEKLRPGVSNQDVNDLAQHLGLSDFVL</sequence>
<dbReference type="InterPro" id="IPR012997">
    <property type="entry name" value="RplA"/>
</dbReference>
<dbReference type="SUPFAM" id="SSF50685">
    <property type="entry name" value="Barwin-like endoglucanases"/>
    <property type="match status" value="1"/>
</dbReference>
<reference evidence="6" key="1">
    <citation type="journal article" date="2014" name="Int. J. Syst. Evol. Microbiol.">
        <title>Complete genome of a new Firmicutes species belonging to the dominant human colonic microbiota ('Ruminococcus bicirculans') reveals two chromosomes and a selective capacity to utilize plant glucans.</title>
        <authorList>
            <consortium name="NISC Comparative Sequencing Program"/>
            <person name="Wegmann U."/>
            <person name="Louis P."/>
            <person name="Goesmann A."/>
            <person name="Henrissat B."/>
            <person name="Duncan S.H."/>
            <person name="Flint H.J."/>
        </authorList>
    </citation>
    <scope>NUCLEOTIDE SEQUENCE</scope>
    <source>
        <strain evidence="6">NBRC 107169</strain>
    </source>
</reference>
<evidence type="ECO:0000256" key="2">
    <source>
        <dbReference type="ARBA" id="ARBA00023316"/>
    </source>
</evidence>
<reference evidence="6" key="2">
    <citation type="submission" date="2023-01" db="EMBL/GenBank/DDBJ databases">
        <title>Draft genome sequence of Maritalea porphyrae strain NBRC 107169.</title>
        <authorList>
            <person name="Sun Q."/>
            <person name="Mori K."/>
        </authorList>
    </citation>
    <scope>NUCLEOTIDE SEQUENCE</scope>
    <source>
        <strain evidence="6">NBRC 107169</strain>
    </source>
</reference>
<comment type="similarity">
    <text evidence="3 4">Belongs to the RlpA family.</text>
</comment>
<dbReference type="Pfam" id="PF03330">
    <property type="entry name" value="DPBB_1"/>
    <property type="match status" value="1"/>
</dbReference>
<evidence type="ECO:0000313" key="6">
    <source>
        <dbReference type="EMBL" id="GLQ18404.1"/>
    </source>
</evidence>
<dbReference type="Gene3D" id="2.40.40.10">
    <property type="entry name" value="RlpA-like domain"/>
    <property type="match status" value="1"/>
</dbReference>
<dbReference type="HAMAP" id="MF_02071">
    <property type="entry name" value="RlpA"/>
    <property type="match status" value="1"/>
</dbReference>
<comment type="function">
    <text evidence="3">Lytic transglycosylase with a strong preference for naked glycan strands that lack stem peptides.</text>
</comment>
<proteinExistence type="inferred from homology"/>
<dbReference type="InterPro" id="IPR036908">
    <property type="entry name" value="RlpA-like_sf"/>
</dbReference>
<dbReference type="EC" id="4.2.2.-" evidence="3"/>
<evidence type="ECO:0000313" key="7">
    <source>
        <dbReference type="Proteomes" id="UP001161405"/>
    </source>
</evidence>
<dbReference type="PANTHER" id="PTHR34183">
    <property type="entry name" value="ENDOLYTIC PEPTIDOGLYCAN TRANSGLYCOSYLASE RLPA"/>
    <property type="match status" value="1"/>
</dbReference>
<evidence type="ECO:0000256" key="1">
    <source>
        <dbReference type="ARBA" id="ARBA00023239"/>
    </source>
</evidence>
<dbReference type="EMBL" id="BSNI01000002">
    <property type="protein sequence ID" value="GLQ18404.1"/>
    <property type="molecule type" value="Genomic_DNA"/>
</dbReference>
<protein>
    <recommendedName>
        <fullName evidence="3">Endolytic peptidoglycan transglycosylase RlpA</fullName>
        <ecNumber evidence="3">4.2.2.-</ecNumber>
    </recommendedName>
</protein>
<dbReference type="NCBIfam" id="TIGR00413">
    <property type="entry name" value="rlpA"/>
    <property type="match status" value="1"/>
</dbReference>
<evidence type="ECO:0000256" key="3">
    <source>
        <dbReference type="HAMAP-Rule" id="MF_02071"/>
    </source>
</evidence>
<feature type="domain" description="RlpA-like protein double-psi beta-barrel" evidence="5">
    <location>
        <begin position="83"/>
        <end position="171"/>
    </location>
</feature>
<dbReference type="PANTHER" id="PTHR34183:SF1">
    <property type="entry name" value="ENDOLYTIC PEPTIDOGLYCAN TRANSGLYCOSYLASE RLPA"/>
    <property type="match status" value="1"/>
</dbReference>
<evidence type="ECO:0000259" key="5">
    <source>
        <dbReference type="Pfam" id="PF03330"/>
    </source>
</evidence>